<evidence type="ECO:0000313" key="2">
    <source>
        <dbReference type="Proteomes" id="UP000003755"/>
    </source>
</evidence>
<dbReference type="Proteomes" id="UP000003755">
    <property type="component" value="Unassembled WGS sequence"/>
</dbReference>
<organism evidence="1 2">
    <name type="scientific">Blautia hansenii DSM 20583</name>
    <dbReference type="NCBI Taxonomy" id="537007"/>
    <lineage>
        <taxon>Bacteria</taxon>
        <taxon>Bacillati</taxon>
        <taxon>Bacillota</taxon>
        <taxon>Clostridia</taxon>
        <taxon>Lachnospirales</taxon>
        <taxon>Lachnospiraceae</taxon>
        <taxon>Blautia</taxon>
    </lineage>
</organism>
<name>C9L4I0_BLAHA</name>
<sequence length="41" mass="4993">MISFCHFYVNFMFLSSFVNTKEALHNMQRLFSLLIFFIVKK</sequence>
<keyword evidence="2" id="KW-1185">Reference proteome</keyword>
<evidence type="ECO:0000313" key="1">
    <source>
        <dbReference type="EMBL" id="EEX22992.1"/>
    </source>
</evidence>
<dbReference type="AlphaFoldDB" id="C9L4I0"/>
<dbReference type="HOGENOM" id="CLU_3266443_0_0_9"/>
<dbReference type="STRING" id="537007.BLAHAN_04277"/>
<accession>C9L4I0</accession>
<proteinExistence type="predicted"/>
<gene>
    <name evidence="1" type="ORF">BLAHAN_04277</name>
</gene>
<dbReference type="EMBL" id="ABYU02000009">
    <property type="protein sequence ID" value="EEX22992.1"/>
    <property type="molecule type" value="Genomic_DNA"/>
</dbReference>
<reference evidence="1" key="1">
    <citation type="submission" date="2009-09" db="EMBL/GenBank/DDBJ databases">
        <authorList>
            <person name="Weinstock G."/>
            <person name="Sodergren E."/>
            <person name="Clifton S."/>
            <person name="Fulton L."/>
            <person name="Fulton B."/>
            <person name="Courtney L."/>
            <person name="Fronick C."/>
            <person name="Harrison M."/>
            <person name="Strong C."/>
            <person name="Farmer C."/>
            <person name="Delahaunty K."/>
            <person name="Markovic C."/>
            <person name="Hall O."/>
            <person name="Minx P."/>
            <person name="Tomlinson C."/>
            <person name="Mitreva M."/>
            <person name="Nelson J."/>
            <person name="Hou S."/>
            <person name="Wollam A."/>
            <person name="Pepin K.H."/>
            <person name="Johnson M."/>
            <person name="Bhonagiri V."/>
            <person name="Nash W.E."/>
            <person name="Warren W."/>
            <person name="Chinwalla A."/>
            <person name="Mardis E.R."/>
            <person name="Wilson R.K."/>
        </authorList>
    </citation>
    <scope>NUCLEOTIDE SEQUENCE [LARGE SCALE GENOMIC DNA]</scope>
    <source>
        <strain evidence="1">DSM 20583</strain>
    </source>
</reference>
<protein>
    <submittedName>
        <fullName evidence="1">Uncharacterized protein</fullName>
    </submittedName>
</protein>
<comment type="caution">
    <text evidence="1">The sequence shown here is derived from an EMBL/GenBank/DDBJ whole genome shotgun (WGS) entry which is preliminary data.</text>
</comment>